<dbReference type="GO" id="GO:0030422">
    <property type="term" value="P:siRNA processing"/>
    <property type="evidence" value="ECO:0007669"/>
    <property type="project" value="TreeGrafter"/>
</dbReference>
<keyword evidence="10" id="KW-0460">Magnesium</keyword>
<keyword evidence="9" id="KW-0067">ATP-binding</keyword>
<dbReference type="EMBL" id="BLJY01000009">
    <property type="protein sequence ID" value="GFF19165.1"/>
    <property type="molecule type" value="Genomic_DNA"/>
</dbReference>
<dbReference type="CDD" id="cd18034">
    <property type="entry name" value="DEXHc_dicer"/>
    <property type="match status" value="1"/>
</dbReference>
<proteinExistence type="inferred from homology"/>
<keyword evidence="12" id="KW-0051">Antiviral defense</keyword>
<keyword evidence="13" id="KW-0464">Manganese</keyword>
<dbReference type="PROSITE" id="PS51327">
    <property type="entry name" value="DICER_DSRBF"/>
    <property type="match status" value="1"/>
</dbReference>
<dbReference type="FunFam" id="1.10.1520.10:FF:000032">
    <property type="entry name" value="Dicer-like protein 2"/>
    <property type="match status" value="1"/>
</dbReference>
<organism evidence="16 17">
    <name type="scientific">Aspergillus terreus</name>
    <dbReference type="NCBI Taxonomy" id="33178"/>
    <lineage>
        <taxon>Eukaryota</taxon>
        <taxon>Fungi</taxon>
        <taxon>Dikarya</taxon>
        <taxon>Ascomycota</taxon>
        <taxon>Pezizomycotina</taxon>
        <taxon>Eurotiomycetes</taxon>
        <taxon>Eurotiomycetidae</taxon>
        <taxon>Eurotiales</taxon>
        <taxon>Aspergillaceae</taxon>
        <taxon>Aspergillus</taxon>
        <taxon>Aspergillus subgen. Circumdati</taxon>
    </lineage>
</organism>
<evidence type="ECO:0000256" key="14">
    <source>
        <dbReference type="ARBA" id="ARBA00025403"/>
    </source>
</evidence>
<accession>A0A5M3Z8K2</accession>
<evidence type="ECO:0000256" key="12">
    <source>
        <dbReference type="ARBA" id="ARBA00023118"/>
    </source>
</evidence>
<dbReference type="InterPro" id="IPR005034">
    <property type="entry name" value="Dicer_dimerisation"/>
</dbReference>
<comment type="similarity">
    <text evidence="15">Belongs to the helicase family. Dicer subfamily.</text>
</comment>
<evidence type="ECO:0000256" key="11">
    <source>
        <dbReference type="ARBA" id="ARBA00022884"/>
    </source>
</evidence>
<dbReference type="GO" id="GO:0004525">
    <property type="term" value="F:ribonuclease III activity"/>
    <property type="evidence" value="ECO:0007669"/>
    <property type="project" value="InterPro"/>
</dbReference>
<reference evidence="16 17" key="1">
    <citation type="submission" date="2020-01" db="EMBL/GenBank/DDBJ databases">
        <title>Aspergillus terreus IFO 6365 whole genome shotgun sequence.</title>
        <authorList>
            <person name="Kanamasa S."/>
            <person name="Takahashi H."/>
        </authorList>
    </citation>
    <scope>NUCLEOTIDE SEQUENCE [LARGE SCALE GENOMIC DNA]</scope>
    <source>
        <strain evidence="16 17">IFO 6365</strain>
    </source>
</reference>
<dbReference type="Gene3D" id="3.40.50.300">
    <property type="entry name" value="P-loop containing nucleotide triphosphate hydrolases"/>
    <property type="match status" value="2"/>
</dbReference>
<dbReference type="InterPro" id="IPR027417">
    <property type="entry name" value="P-loop_NTPase"/>
</dbReference>
<dbReference type="GO" id="GO:0005524">
    <property type="term" value="F:ATP binding"/>
    <property type="evidence" value="ECO:0007669"/>
    <property type="project" value="UniProtKB-KW"/>
</dbReference>
<evidence type="ECO:0000256" key="9">
    <source>
        <dbReference type="ARBA" id="ARBA00022840"/>
    </source>
</evidence>
<name>A0A5M3Z8K2_ASPTE</name>
<dbReference type="InterPro" id="IPR000999">
    <property type="entry name" value="RNase_III_dom"/>
</dbReference>
<dbReference type="SUPFAM" id="SSF69065">
    <property type="entry name" value="RNase III domain-like"/>
    <property type="match status" value="2"/>
</dbReference>
<dbReference type="GO" id="GO:0004386">
    <property type="term" value="F:helicase activity"/>
    <property type="evidence" value="ECO:0007669"/>
    <property type="project" value="UniProtKB-KW"/>
</dbReference>
<dbReference type="SMART" id="SM00487">
    <property type="entry name" value="DEXDc"/>
    <property type="match status" value="1"/>
</dbReference>
<dbReference type="FunFam" id="3.40.50.300:FF:002480">
    <property type="entry name" value="Dicer-like protein 2"/>
    <property type="match status" value="1"/>
</dbReference>
<evidence type="ECO:0000256" key="13">
    <source>
        <dbReference type="ARBA" id="ARBA00023211"/>
    </source>
</evidence>
<dbReference type="PROSITE" id="PS50142">
    <property type="entry name" value="RNASE_3_2"/>
    <property type="match status" value="2"/>
</dbReference>
<evidence type="ECO:0000256" key="5">
    <source>
        <dbReference type="ARBA" id="ARBA00022737"/>
    </source>
</evidence>
<evidence type="ECO:0000256" key="3">
    <source>
        <dbReference type="ARBA" id="ARBA00022721"/>
    </source>
</evidence>
<gene>
    <name evidence="16" type="ORF">ATEIFO6365_0009052800</name>
</gene>
<dbReference type="Gene3D" id="1.10.1520.10">
    <property type="entry name" value="Ribonuclease III domain"/>
    <property type="match status" value="2"/>
</dbReference>
<dbReference type="Pfam" id="PF03368">
    <property type="entry name" value="Dicer_dimer"/>
    <property type="match status" value="1"/>
</dbReference>
<dbReference type="PANTHER" id="PTHR14950">
    <property type="entry name" value="DICER-RELATED"/>
    <property type="match status" value="1"/>
</dbReference>
<protein>
    <submittedName>
        <fullName evidence="16">Dicer-like protein 2-1</fullName>
    </submittedName>
</protein>
<sequence>MASLSDNDLETGLFCPRNYQTEMFEASLQENIIVAMDTGSGKTHVYAMLRSELKVVVDLTEDLEPSCLIWFLAPTVALCFQQHDVITKNLPAVKSRTLTGQDKVELWTEQAIWDAILKDMQVVVSTHAVLADAMSNGFVRVSELGLLIFDEAHHCMRRHPANRIMQDFYHPTLVKQGPDAVPGILGLTASPVVRTNSQELSMIESNLNAICKTPRAHRQELLTHTHRPHLQQIWYTPVNIDDPTSGTRTLRALIHAWETIDLEDDPYVKQLRRSTFDGKALQQVLLTRKTYCNESLRRFVERSCHIFQELGGWAVDYFIQASIRRLREKIDDSALMLDWDNEEKEYLATFLSNIATIQSDSPRRPEDFVPSPKLEALISFLSSTEDSTFSGLIFAKQRATVSVLATLLSVHPLTKDRFRCAAFVGWSGGGNRKDLIGELLSMQMQRDTLSEFRSGQKNLIVATDVLEEGIDISACSVVICYDKPANVKSFVQRRGRARRKESTFAILFSTDDELCDLRKWQLLEEAMVEAYQDDERKRCEALALEMMAEVVTERFEVESTGAVLTADTAVARLHHFCSILPQQPYVDNRPELSFEYNGTGRRRGTFKLPSCVHPDVRRTRGEKWWTTERAATKEAAFQTCKRLYEFGLLNDHLLPLTRKPELRLTEFGGLPSMIEVAEQYDPWTDWAYSWSSPDIHQSRIRVQLNGNPEYQLSMSLMGPTVLPALDAMTLFWDSQNIFTLVFDAAQRVPLVPGDAIEHMRAITALYLQAPSSRSIREERDYVALFGPDLPHTELGAWLLKNGGNDTALDVYSRQMASPTMGIVRDRTRYNEPLLFKKWVVTEDGDVAVVEMECHSLPKRRNLLQRQTLAQGEIVTTEVDTGTAKARIIPATACTIDRLPFTDTIFGLFISAILDRLEATLIATRLCETILQVVQFSSTRHVVTAISAPTAQSPTDYQRYEFFGDSVLKFTVSCQLYMQHPNWPEGYLTEGRNEIVQNNRLARAALDVGLDAFIITRRFTPRKWTAPLISEKAVEVAGKRVLSSKVLADVVESLIGAAYMDGGQAKAHTCIRRLLPEVEICPITPPPVHESAPHVMNDSLKQHLGYTFVNEALLVEALTHPSCRSDASTQSYQRLEFLGDAVLDMVVVHAMAHHAVECPQGEMTMIKHALTNANLLAFFCMEFVVAQEHTDVDAVPAVGGFALRSEQRPIELWRFMRSEALDLNNARETVLHRHSQLRAEIVHALHHGAQYPWQALSQLNADKFFSDIVESILGAIFVDSRGDLDVCAVFVERIGLLPYLRRILSDRVDVMHPRHTAQRLSKGEALFTAKRVVDGSGNASYRCVVKRNKEEIVVVEGCLSSEEAEVKAANAAIGILRANAVNLV</sequence>
<evidence type="ECO:0000256" key="7">
    <source>
        <dbReference type="ARBA" id="ARBA00022801"/>
    </source>
</evidence>
<dbReference type="FunFam" id="3.40.50.300:FF:001669">
    <property type="entry name" value="Dicer-like protein 1"/>
    <property type="match status" value="1"/>
</dbReference>
<dbReference type="InterPro" id="IPR036389">
    <property type="entry name" value="RNase_III_sf"/>
</dbReference>
<evidence type="ECO:0000256" key="1">
    <source>
        <dbReference type="ARBA" id="ARBA00001936"/>
    </source>
</evidence>
<keyword evidence="5" id="KW-0677">Repeat</keyword>
<evidence type="ECO:0000256" key="8">
    <source>
        <dbReference type="ARBA" id="ARBA00022806"/>
    </source>
</evidence>
<dbReference type="CDD" id="cd00593">
    <property type="entry name" value="RIBOc"/>
    <property type="match status" value="2"/>
</dbReference>
<comment type="cofactor">
    <cofactor evidence="1">
        <name>Mn(2+)</name>
        <dbReference type="ChEBI" id="CHEBI:29035"/>
    </cofactor>
</comment>
<dbReference type="PROSITE" id="PS00517">
    <property type="entry name" value="RNASE_3_1"/>
    <property type="match status" value="1"/>
</dbReference>
<dbReference type="GO" id="GO:0003723">
    <property type="term" value="F:RNA binding"/>
    <property type="evidence" value="ECO:0007669"/>
    <property type="project" value="UniProtKB-UniRule"/>
</dbReference>
<dbReference type="InterPro" id="IPR001650">
    <property type="entry name" value="Helicase_C-like"/>
</dbReference>
<dbReference type="InterPro" id="IPR014001">
    <property type="entry name" value="Helicase_ATP-bd"/>
</dbReference>
<evidence type="ECO:0000313" key="16">
    <source>
        <dbReference type="EMBL" id="GFF19165.1"/>
    </source>
</evidence>
<evidence type="ECO:0000256" key="4">
    <source>
        <dbReference type="ARBA" id="ARBA00022723"/>
    </source>
</evidence>
<dbReference type="GO" id="GO:0046872">
    <property type="term" value="F:metal ion binding"/>
    <property type="evidence" value="ECO:0007669"/>
    <property type="project" value="UniProtKB-KW"/>
</dbReference>
<keyword evidence="6" id="KW-0547">Nucleotide-binding</keyword>
<evidence type="ECO:0000256" key="2">
    <source>
        <dbReference type="ARBA" id="ARBA00001946"/>
    </source>
</evidence>
<dbReference type="SUPFAM" id="SSF52540">
    <property type="entry name" value="P-loop containing nucleoside triphosphate hydrolases"/>
    <property type="match status" value="1"/>
</dbReference>
<keyword evidence="4" id="KW-0479">Metal-binding</keyword>
<dbReference type="Pfam" id="PF00270">
    <property type="entry name" value="DEAD"/>
    <property type="match status" value="1"/>
</dbReference>
<keyword evidence="17" id="KW-1185">Reference proteome</keyword>
<dbReference type="SMART" id="SM00490">
    <property type="entry name" value="HELICc"/>
    <property type="match status" value="1"/>
</dbReference>
<dbReference type="Gene3D" id="3.30.160.380">
    <property type="entry name" value="Dicer dimerisation domain"/>
    <property type="match status" value="1"/>
</dbReference>
<dbReference type="PROSITE" id="PS51192">
    <property type="entry name" value="HELICASE_ATP_BIND_1"/>
    <property type="match status" value="1"/>
</dbReference>
<comment type="cofactor">
    <cofactor evidence="2">
        <name>Mg(2+)</name>
        <dbReference type="ChEBI" id="CHEBI:18420"/>
    </cofactor>
</comment>
<evidence type="ECO:0000256" key="15">
    <source>
        <dbReference type="PROSITE-ProRule" id="PRU00657"/>
    </source>
</evidence>
<keyword evidence="11 15" id="KW-0694">RNA-binding</keyword>
<comment type="caution">
    <text evidence="16">The sequence shown here is derived from an EMBL/GenBank/DDBJ whole genome shotgun (WGS) entry which is preliminary data.</text>
</comment>
<dbReference type="InterPro" id="IPR011545">
    <property type="entry name" value="DEAD/DEAH_box_helicase_dom"/>
</dbReference>
<dbReference type="GO" id="GO:0005737">
    <property type="term" value="C:cytoplasm"/>
    <property type="evidence" value="ECO:0007669"/>
    <property type="project" value="TreeGrafter"/>
</dbReference>
<comment type="function">
    <text evidence="14">Dicer-like endonuclease involved in cleaving double-stranded RNA in the RNA interference (RNAi) pathway. Produces 21 to 25 bp dsRNAs (siRNAs) which target the selective destruction of homologous RNAs leading to sequence-specific suppression of gene expression, called post-transcriptional gene silencing (PTGS). Part of a broad host defense response against viral infection and transposons.</text>
</comment>
<dbReference type="FunFam" id="1.10.1520.10:FF:000015">
    <property type="entry name" value="Dicer-like protein 1"/>
    <property type="match status" value="1"/>
</dbReference>
<keyword evidence="7" id="KW-0378">Hydrolase</keyword>
<dbReference type="Pfam" id="PF00636">
    <property type="entry name" value="Ribonuclease_3"/>
    <property type="match status" value="2"/>
</dbReference>
<dbReference type="Proteomes" id="UP000452235">
    <property type="component" value="Unassembled WGS sequence"/>
</dbReference>
<dbReference type="VEuPathDB" id="FungiDB:ATEG_07902"/>
<evidence type="ECO:0000313" key="17">
    <source>
        <dbReference type="Proteomes" id="UP000452235"/>
    </source>
</evidence>
<dbReference type="PANTHER" id="PTHR14950:SF37">
    <property type="entry name" value="ENDORIBONUCLEASE DICER"/>
    <property type="match status" value="1"/>
</dbReference>
<dbReference type="PROSITE" id="PS51194">
    <property type="entry name" value="HELICASE_CTER"/>
    <property type="match status" value="1"/>
</dbReference>
<dbReference type="GO" id="GO:0051607">
    <property type="term" value="P:defense response to virus"/>
    <property type="evidence" value="ECO:0007669"/>
    <property type="project" value="UniProtKB-KW"/>
</dbReference>
<evidence type="ECO:0000256" key="6">
    <source>
        <dbReference type="ARBA" id="ARBA00022741"/>
    </source>
</evidence>
<dbReference type="GO" id="GO:0005634">
    <property type="term" value="C:nucleus"/>
    <property type="evidence" value="ECO:0007669"/>
    <property type="project" value="TreeGrafter"/>
</dbReference>
<keyword evidence="3" id="KW-0930">Antiviral protein</keyword>
<dbReference type="CDD" id="cd18802">
    <property type="entry name" value="SF2_C_dicer"/>
    <property type="match status" value="1"/>
</dbReference>
<dbReference type="GO" id="GO:0050688">
    <property type="term" value="P:regulation of defense response to virus"/>
    <property type="evidence" value="ECO:0007669"/>
    <property type="project" value="UniProtKB-KW"/>
</dbReference>
<dbReference type="InterPro" id="IPR038248">
    <property type="entry name" value="Dicer_dimer_sf"/>
</dbReference>
<dbReference type="OrthoDB" id="416741at2759"/>
<evidence type="ECO:0000256" key="10">
    <source>
        <dbReference type="ARBA" id="ARBA00022842"/>
    </source>
</evidence>
<keyword evidence="8" id="KW-0347">Helicase</keyword>
<dbReference type="SMART" id="SM00535">
    <property type="entry name" value="RIBOc"/>
    <property type="match status" value="2"/>
</dbReference>
<dbReference type="Pfam" id="PF00271">
    <property type="entry name" value="Helicase_C"/>
    <property type="match status" value="1"/>
</dbReference>